<dbReference type="AlphaFoldDB" id="A0A9N9NX06"/>
<accession>A0A9N9NX06</accession>
<feature type="non-terminal residue" evidence="1">
    <location>
        <position position="1"/>
    </location>
</feature>
<evidence type="ECO:0000313" key="2">
    <source>
        <dbReference type="Proteomes" id="UP000789396"/>
    </source>
</evidence>
<dbReference type="PANTHER" id="PTHR21529:SF4">
    <property type="entry name" value="TPR AND ANKYRIN REPEAT-CONTAINING PROTEIN 1"/>
    <property type="match status" value="1"/>
</dbReference>
<proteinExistence type="predicted"/>
<dbReference type="Proteomes" id="UP000789396">
    <property type="component" value="Unassembled WGS sequence"/>
</dbReference>
<dbReference type="PANTHER" id="PTHR21529">
    <property type="entry name" value="MAMMARY TURMOR VIRUS RECEPTOR HOMOLOG 1, 2 MTVR1, 2"/>
    <property type="match status" value="1"/>
</dbReference>
<protein>
    <submittedName>
        <fullName evidence="1">11195_t:CDS:1</fullName>
    </submittedName>
</protein>
<name>A0A9N9NX06_9GLOM</name>
<gene>
    <name evidence="1" type="ORF">RFULGI_LOCUS15795</name>
</gene>
<comment type="caution">
    <text evidence="1">The sequence shown here is derived from an EMBL/GenBank/DDBJ whole genome shotgun (WGS) entry which is preliminary data.</text>
</comment>
<feature type="non-terminal residue" evidence="1">
    <location>
        <position position="208"/>
    </location>
</feature>
<reference evidence="1" key="1">
    <citation type="submission" date="2021-06" db="EMBL/GenBank/DDBJ databases">
        <authorList>
            <person name="Kallberg Y."/>
            <person name="Tangrot J."/>
            <person name="Rosling A."/>
        </authorList>
    </citation>
    <scope>NUCLEOTIDE SEQUENCE</scope>
    <source>
        <strain evidence="1">IN212</strain>
    </source>
</reference>
<organism evidence="1 2">
    <name type="scientific">Racocetra fulgida</name>
    <dbReference type="NCBI Taxonomy" id="60492"/>
    <lineage>
        <taxon>Eukaryota</taxon>
        <taxon>Fungi</taxon>
        <taxon>Fungi incertae sedis</taxon>
        <taxon>Mucoromycota</taxon>
        <taxon>Glomeromycotina</taxon>
        <taxon>Glomeromycetes</taxon>
        <taxon>Diversisporales</taxon>
        <taxon>Gigasporaceae</taxon>
        <taxon>Racocetra</taxon>
    </lineage>
</organism>
<dbReference type="InterPro" id="IPR039904">
    <property type="entry name" value="TRANK1"/>
</dbReference>
<keyword evidence="2" id="KW-1185">Reference proteome</keyword>
<sequence length="208" mass="25320">SAILAEKKMSFTQFYEYTKKKEEENINNNQPENSLIEEDDEMKILGDIPNSFHQLTDDHFPLFINYETFSQMLEGSYEIDVNKLWKTKQQEFNTNNVDEDEEYNPKSSFVDASEKSWAHFITFDLFEKKYWNHFSYHYRRKLDPALVYAEFSIIKGLNPKDDYLSREEYLSVDSKKYPIFYDRDEIYNLFERYEKMKKLNYDYDSIDR</sequence>
<evidence type="ECO:0000313" key="1">
    <source>
        <dbReference type="EMBL" id="CAG8780712.1"/>
    </source>
</evidence>
<dbReference type="EMBL" id="CAJVPZ010052590">
    <property type="protein sequence ID" value="CAG8780712.1"/>
    <property type="molecule type" value="Genomic_DNA"/>
</dbReference>
<dbReference type="OrthoDB" id="2426521at2759"/>